<keyword evidence="3" id="KW-1185">Reference proteome</keyword>
<feature type="domain" description="Integrase catalytic" evidence="1">
    <location>
        <begin position="34"/>
        <end position="204"/>
    </location>
</feature>
<dbReference type="Gene3D" id="3.30.420.10">
    <property type="entry name" value="Ribonuclease H-like superfamily/Ribonuclease H"/>
    <property type="match status" value="1"/>
</dbReference>
<comment type="caution">
    <text evidence="2">The sequence shown here is derived from an EMBL/GenBank/DDBJ whole genome shotgun (WGS) entry which is preliminary data.</text>
</comment>
<dbReference type="Proteomes" id="UP000235965">
    <property type="component" value="Unassembled WGS sequence"/>
</dbReference>
<dbReference type="InParanoid" id="A0A2J7Q0R4"/>
<dbReference type="InterPro" id="IPR036397">
    <property type="entry name" value="RNaseH_sf"/>
</dbReference>
<dbReference type="InterPro" id="IPR050951">
    <property type="entry name" value="Retrovirus_Pol_polyprotein"/>
</dbReference>
<evidence type="ECO:0000313" key="3">
    <source>
        <dbReference type="Proteomes" id="UP000235965"/>
    </source>
</evidence>
<gene>
    <name evidence="2" type="ORF">B7P43_G05757</name>
</gene>
<sequence length="217" mass="24123">MWPGVQKDYHTWACACQSCHHSKVSRHTITLLGDFTPPAARFLHVHIDLVGSLLTSVGYTYCLTAIDHFTRWPEVVPIPDIAADTVARALLTGWISRFGCPQTVTTEKGRQFESQLFQSLARLCGIQLSRTTAHHPAANGHMERFHQTLKAAIMCHVDRHWTEALPLVLLGICTAFKEDLQASVAELVYGEPLRIPGELLTPATDPADPSHIITELR</sequence>
<dbReference type="AlphaFoldDB" id="A0A2J7Q0R4"/>
<dbReference type="InterPro" id="IPR012337">
    <property type="entry name" value="RNaseH-like_sf"/>
</dbReference>
<dbReference type="SUPFAM" id="SSF53098">
    <property type="entry name" value="Ribonuclease H-like"/>
    <property type="match status" value="1"/>
</dbReference>
<proteinExistence type="predicted"/>
<dbReference type="GO" id="GO:0003676">
    <property type="term" value="F:nucleic acid binding"/>
    <property type="evidence" value="ECO:0007669"/>
    <property type="project" value="InterPro"/>
</dbReference>
<dbReference type="FunFam" id="3.30.420.10:FF:000032">
    <property type="entry name" value="Retrovirus-related Pol polyprotein from transposon 297-like Protein"/>
    <property type="match status" value="1"/>
</dbReference>
<dbReference type="InterPro" id="IPR001584">
    <property type="entry name" value="Integrase_cat-core"/>
</dbReference>
<dbReference type="GO" id="GO:0015074">
    <property type="term" value="P:DNA integration"/>
    <property type="evidence" value="ECO:0007669"/>
    <property type="project" value="InterPro"/>
</dbReference>
<dbReference type="STRING" id="105785.A0A2J7Q0R4"/>
<dbReference type="PANTHER" id="PTHR37984:SF15">
    <property type="entry name" value="INTEGRASE CATALYTIC DOMAIN-CONTAINING PROTEIN"/>
    <property type="match status" value="1"/>
</dbReference>
<dbReference type="OrthoDB" id="422540at2759"/>
<evidence type="ECO:0000313" key="2">
    <source>
        <dbReference type="EMBL" id="PNF22173.1"/>
    </source>
</evidence>
<protein>
    <recommendedName>
        <fullName evidence="1">Integrase catalytic domain-containing protein</fullName>
    </recommendedName>
</protein>
<organism evidence="2 3">
    <name type="scientific">Cryptotermes secundus</name>
    <dbReference type="NCBI Taxonomy" id="105785"/>
    <lineage>
        <taxon>Eukaryota</taxon>
        <taxon>Metazoa</taxon>
        <taxon>Ecdysozoa</taxon>
        <taxon>Arthropoda</taxon>
        <taxon>Hexapoda</taxon>
        <taxon>Insecta</taxon>
        <taxon>Pterygota</taxon>
        <taxon>Neoptera</taxon>
        <taxon>Polyneoptera</taxon>
        <taxon>Dictyoptera</taxon>
        <taxon>Blattodea</taxon>
        <taxon>Blattoidea</taxon>
        <taxon>Termitoidae</taxon>
        <taxon>Kalotermitidae</taxon>
        <taxon>Cryptotermitinae</taxon>
        <taxon>Cryptotermes</taxon>
    </lineage>
</organism>
<dbReference type="PROSITE" id="PS50994">
    <property type="entry name" value="INTEGRASE"/>
    <property type="match status" value="1"/>
</dbReference>
<reference evidence="2 3" key="1">
    <citation type="submission" date="2017-12" db="EMBL/GenBank/DDBJ databases">
        <title>Hemimetabolous genomes reveal molecular basis of termite eusociality.</title>
        <authorList>
            <person name="Harrison M.C."/>
            <person name="Jongepier E."/>
            <person name="Robertson H.M."/>
            <person name="Arning N."/>
            <person name="Bitard-Feildel T."/>
            <person name="Chao H."/>
            <person name="Childers C.P."/>
            <person name="Dinh H."/>
            <person name="Doddapaneni H."/>
            <person name="Dugan S."/>
            <person name="Gowin J."/>
            <person name="Greiner C."/>
            <person name="Han Y."/>
            <person name="Hu H."/>
            <person name="Hughes D.S.T."/>
            <person name="Huylmans A.-K."/>
            <person name="Kemena C."/>
            <person name="Kremer L.P.M."/>
            <person name="Lee S.L."/>
            <person name="Lopez-Ezquerra A."/>
            <person name="Mallet L."/>
            <person name="Monroy-Kuhn J.M."/>
            <person name="Moser A."/>
            <person name="Murali S.C."/>
            <person name="Muzny D.M."/>
            <person name="Otani S."/>
            <person name="Piulachs M.-D."/>
            <person name="Poelchau M."/>
            <person name="Qu J."/>
            <person name="Schaub F."/>
            <person name="Wada-Katsumata A."/>
            <person name="Worley K.C."/>
            <person name="Xie Q."/>
            <person name="Ylla G."/>
            <person name="Poulsen M."/>
            <person name="Gibbs R.A."/>
            <person name="Schal C."/>
            <person name="Richards S."/>
            <person name="Belles X."/>
            <person name="Korb J."/>
            <person name="Bornberg-Bauer E."/>
        </authorList>
    </citation>
    <scope>NUCLEOTIDE SEQUENCE [LARGE SCALE GENOMIC DNA]</scope>
    <source>
        <tissue evidence="2">Whole body</tissue>
    </source>
</reference>
<name>A0A2J7Q0R4_9NEOP</name>
<dbReference type="Pfam" id="PF00665">
    <property type="entry name" value="rve"/>
    <property type="match status" value="1"/>
</dbReference>
<evidence type="ECO:0000259" key="1">
    <source>
        <dbReference type="PROSITE" id="PS50994"/>
    </source>
</evidence>
<dbReference type="PANTHER" id="PTHR37984">
    <property type="entry name" value="PROTEIN CBG26694"/>
    <property type="match status" value="1"/>
</dbReference>
<dbReference type="EMBL" id="NEVH01019964">
    <property type="protein sequence ID" value="PNF22173.1"/>
    <property type="molecule type" value="Genomic_DNA"/>
</dbReference>
<accession>A0A2J7Q0R4</accession>